<proteinExistence type="predicted"/>
<dbReference type="AlphaFoldDB" id="A0AAJ2EXJ0"/>
<dbReference type="Proteomes" id="UP001268036">
    <property type="component" value="Unassembled WGS sequence"/>
</dbReference>
<protein>
    <recommendedName>
        <fullName evidence="3">SnoaL-like domain-containing protein</fullName>
    </recommendedName>
</protein>
<sequence>MLGASGNGGAFREVDMRLSSSDQISEMHRAVEKYILAKDGNRPWLLRQAFAANAAVEMVVHTDSIAFPANISSLVEISEVLVRRFNQTYENIYTFCIGGPPESGELSYGCKWMVGMSVKDSGEVRAGCGEYLWQLGAETGLVTHLRIRIELMQVGPASELVPLMDWLGGLSYPWCTAEEALLQAPPLDSLEQVTEYLRRSVESSRTGADSAVITCS</sequence>
<reference evidence="1" key="1">
    <citation type="submission" date="2023-08" db="EMBL/GenBank/DDBJ databases">
        <title>Functional and genomic diversity of the sorghum phyllosphere microbiome.</title>
        <authorList>
            <person name="Shade A."/>
        </authorList>
    </citation>
    <scope>NUCLEOTIDE SEQUENCE</scope>
    <source>
        <strain evidence="1">SORGH_AS_0201</strain>
    </source>
</reference>
<evidence type="ECO:0008006" key="3">
    <source>
        <dbReference type="Google" id="ProtNLM"/>
    </source>
</evidence>
<accession>A0AAJ2EXJ0</accession>
<organism evidence="1 2">
    <name type="scientific">Pseudomonas oryzihabitans</name>
    <dbReference type="NCBI Taxonomy" id="47885"/>
    <lineage>
        <taxon>Bacteria</taxon>
        <taxon>Pseudomonadati</taxon>
        <taxon>Pseudomonadota</taxon>
        <taxon>Gammaproteobacteria</taxon>
        <taxon>Pseudomonadales</taxon>
        <taxon>Pseudomonadaceae</taxon>
        <taxon>Pseudomonas</taxon>
    </lineage>
</organism>
<comment type="caution">
    <text evidence="1">The sequence shown here is derived from an EMBL/GenBank/DDBJ whole genome shotgun (WGS) entry which is preliminary data.</text>
</comment>
<gene>
    <name evidence="1" type="ORF">QE440_003598</name>
</gene>
<evidence type="ECO:0000313" key="2">
    <source>
        <dbReference type="Proteomes" id="UP001268036"/>
    </source>
</evidence>
<dbReference type="EMBL" id="JAVJAF010000001">
    <property type="protein sequence ID" value="MDR6235857.1"/>
    <property type="molecule type" value="Genomic_DNA"/>
</dbReference>
<evidence type="ECO:0000313" key="1">
    <source>
        <dbReference type="EMBL" id="MDR6235857.1"/>
    </source>
</evidence>
<name>A0AAJ2EXJ0_9PSED</name>